<evidence type="ECO:0000256" key="1">
    <source>
        <dbReference type="PROSITE-ProRule" id="PRU00371"/>
    </source>
</evidence>
<feature type="domain" description="MADF" evidence="3">
    <location>
        <begin position="16"/>
        <end position="117"/>
    </location>
</feature>
<reference evidence="5" key="1">
    <citation type="submission" date="2022-03" db="EMBL/GenBank/DDBJ databases">
        <authorList>
            <person name="Tunstrom K."/>
        </authorList>
    </citation>
    <scope>NUCLEOTIDE SEQUENCE</scope>
</reference>
<dbReference type="Pfam" id="PF02944">
    <property type="entry name" value="BESS"/>
    <property type="match status" value="1"/>
</dbReference>
<evidence type="ECO:0000313" key="6">
    <source>
        <dbReference type="Proteomes" id="UP001153954"/>
    </source>
</evidence>
<dbReference type="PANTHER" id="PTHR12243">
    <property type="entry name" value="MADF DOMAIN TRANSCRIPTION FACTOR"/>
    <property type="match status" value="1"/>
</dbReference>
<accession>A0AAU9UCI3</accession>
<evidence type="ECO:0000259" key="3">
    <source>
        <dbReference type="PROSITE" id="PS51029"/>
    </source>
</evidence>
<name>A0AAU9UCI3_EUPED</name>
<feature type="compositionally biased region" description="Basic residues" evidence="2">
    <location>
        <begin position="139"/>
        <end position="155"/>
    </location>
</feature>
<feature type="region of interest" description="Disordered" evidence="2">
    <location>
        <begin position="242"/>
        <end position="262"/>
    </location>
</feature>
<comment type="caution">
    <text evidence="5">The sequence shown here is derived from an EMBL/GenBank/DDBJ whole genome shotgun (WGS) entry which is preliminary data.</text>
</comment>
<keyword evidence="6" id="KW-1185">Reference proteome</keyword>
<comment type="subcellular location">
    <subcellularLocation>
        <location evidence="1">Nucleus</location>
    </subcellularLocation>
</comment>
<organism evidence="5 6">
    <name type="scientific">Euphydryas editha</name>
    <name type="common">Edith's checkerspot</name>
    <dbReference type="NCBI Taxonomy" id="104508"/>
    <lineage>
        <taxon>Eukaryota</taxon>
        <taxon>Metazoa</taxon>
        <taxon>Ecdysozoa</taxon>
        <taxon>Arthropoda</taxon>
        <taxon>Hexapoda</taxon>
        <taxon>Insecta</taxon>
        <taxon>Pterygota</taxon>
        <taxon>Neoptera</taxon>
        <taxon>Endopterygota</taxon>
        <taxon>Lepidoptera</taxon>
        <taxon>Glossata</taxon>
        <taxon>Ditrysia</taxon>
        <taxon>Papilionoidea</taxon>
        <taxon>Nymphalidae</taxon>
        <taxon>Nymphalinae</taxon>
        <taxon>Euphydryas</taxon>
    </lineage>
</organism>
<dbReference type="AlphaFoldDB" id="A0AAU9UCI3"/>
<dbReference type="PROSITE" id="PS51029">
    <property type="entry name" value="MADF"/>
    <property type="match status" value="1"/>
</dbReference>
<dbReference type="GO" id="GO:0006357">
    <property type="term" value="P:regulation of transcription by RNA polymerase II"/>
    <property type="evidence" value="ECO:0007669"/>
    <property type="project" value="TreeGrafter"/>
</dbReference>
<dbReference type="Pfam" id="PF10545">
    <property type="entry name" value="MADF_DNA_bdg"/>
    <property type="match status" value="1"/>
</dbReference>
<evidence type="ECO:0000313" key="5">
    <source>
        <dbReference type="EMBL" id="CAH2095527.1"/>
    </source>
</evidence>
<proteinExistence type="predicted"/>
<evidence type="ECO:0000256" key="2">
    <source>
        <dbReference type="SAM" id="MobiDB-lite"/>
    </source>
</evidence>
<feature type="compositionally biased region" description="Polar residues" evidence="2">
    <location>
        <begin position="246"/>
        <end position="262"/>
    </location>
</feature>
<dbReference type="PROSITE" id="PS51031">
    <property type="entry name" value="BESS"/>
    <property type="match status" value="1"/>
</dbReference>
<dbReference type="InterPro" id="IPR004210">
    <property type="entry name" value="BESS_motif"/>
</dbReference>
<feature type="domain" description="BESS" evidence="4">
    <location>
        <begin position="170"/>
        <end position="209"/>
    </location>
</feature>
<feature type="region of interest" description="Disordered" evidence="2">
    <location>
        <begin position="139"/>
        <end position="164"/>
    </location>
</feature>
<dbReference type="GO" id="GO:0005667">
    <property type="term" value="C:transcription regulator complex"/>
    <property type="evidence" value="ECO:0007669"/>
    <property type="project" value="TreeGrafter"/>
</dbReference>
<dbReference type="InterPro" id="IPR039353">
    <property type="entry name" value="TF_Adf1"/>
</dbReference>
<dbReference type="EMBL" id="CAKOGL010000015">
    <property type="protein sequence ID" value="CAH2095527.1"/>
    <property type="molecule type" value="Genomic_DNA"/>
</dbReference>
<dbReference type="Proteomes" id="UP001153954">
    <property type="component" value="Unassembled WGS sequence"/>
</dbReference>
<dbReference type="InterPro" id="IPR006578">
    <property type="entry name" value="MADF-dom"/>
</dbReference>
<protein>
    <recommendedName>
        <fullName evidence="7">MADF domain-containing protein</fullName>
    </recommendedName>
</protein>
<keyword evidence="1" id="KW-0539">Nucleus</keyword>
<dbReference type="SMART" id="SM00595">
    <property type="entry name" value="MADF"/>
    <property type="match status" value="1"/>
</dbReference>
<dbReference type="GO" id="GO:0005634">
    <property type="term" value="C:nucleus"/>
    <property type="evidence" value="ECO:0007669"/>
    <property type="project" value="UniProtKB-SubCell"/>
</dbReference>
<sequence>MVSRGKKILEDIHPLNIIREVQKWPVLYEKDSPERANLHFKNKIWYEVAKSLFPDWETLDERERECKVTDLVKKWRNLRDTFNRQLATEKKIREGYNIKKKTYVYFKHMLFLLPHMSCSENESSDPILEPKLNEFFNKRDKRKAPKDKEQNKRKKYIPELPSKPITQEEIDEDRHFLMSLIPSFKKMSDDEKLTAKVEILKVIKNVRRKSIPMECSIPVTDSLSSMYNADDTDLGEIKVELLQTDGADTQSVDTESGDSNSE</sequence>
<gene>
    <name evidence="5" type="ORF">EEDITHA_LOCUS10968</name>
</gene>
<dbReference type="PANTHER" id="PTHR12243:SF67">
    <property type="entry name" value="COREPRESSOR OF PANGOLIN, ISOFORM A-RELATED"/>
    <property type="match status" value="1"/>
</dbReference>
<dbReference type="GO" id="GO:0003677">
    <property type="term" value="F:DNA binding"/>
    <property type="evidence" value="ECO:0007669"/>
    <property type="project" value="InterPro"/>
</dbReference>
<evidence type="ECO:0008006" key="7">
    <source>
        <dbReference type="Google" id="ProtNLM"/>
    </source>
</evidence>
<evidence type="ECO:0000259" key="4">
    <source>
        <dbReference type="PROSITE" id="PS51031"/>
    </source>
</evidence>